<name>A0A0F9D402_9ZZZZ</name>
<dbReference type="EMBL" id="LAZR01030482">
    <property type="protein sequence ID" value="KKL56473.1"/>
    <property type="molecule type" value="Genomic_DNA"/>
</dbReference>
<gene>
    <name evidence="1" type="ORF">LCGC14_2245100</name>
</gene>
<reference evidence="1" key="1">
    <citation type="journal article" date="2015" name="Nature">
        <title>Complex archaea that bridge the gap between prokaryotes and eukaryotes.</title>
        <authorList>
            <person name="Spang A."/>
            <person name="Saw J.H."/>
            <person name="Jorgensen S.L."/>
            <person name="Zaremba-Niedzwiedzka K."/>
            <person name="Martijn J."/>
            <person name="Lind A.E."/>
            <person name="van Eijk R."/>
            <person name="Schleper C."/>
            <person name="Guy L."/>
            <person name="Ettema T.J."/>
        </authorList>
    </citation>
    <scope>NUCLEOTIDE SEQUENCE</scope>
</reference>
<protein>
    <submittedName>
        <fullName evidence="1">Uncharacterized protein</fullName>
    </submittedName>
</protein>
<evidence type="ECO:0000313" key="1">
    <source>
        <dbReference type="EMBL" id="KKL56473.1"/>
    </source>
</evidence>
<accession>A0A0F9D402</accession>
<dbReference type="AlphaFoldDB" id="A0A0F9D402"/>
<sequence>MGCYKSRCKFCKHTARGSDNLELMIRQGEHLEEAHKDIWNKNGKAEGQYKKDCKRILDKKLRNSVTPTFTPAEWDGEDYAD</sequence>
<proteinExistence type="predicted"/>
<organism evidence="1">
    <name type="scientific">marine sediment metagenome</name>
    <dbReference type="NCBI Taxonomy" id="412755"/>
    <lineage>
        <taxon>unclassified sequences</taxon>
        <taxon>metagenomes</taxon>
        <taxon>ecological metagenomes</taxon>
    </lineage>
</organism>
<comment type="caution">
    <text evidence="1">The sequence shown here is derived from an EMBL/GenBank/DDBJ whole genome shotgun (WGS) entry which is preliminary data.</text>
</comment>